<keyword evidence="4 7" id="KW-1133">Transmembrane helix</keyword>
<feature type="compositionally biased region" description="Basic and acidic residues" evidence="6">
    <location>
        <begin position="160"/>
        <end position="175"/>
    </location>
</feature>
<name>A0AAN8YEI9_SOLBU</name>
<evidence type="ECO:0000256" key="6">
    <source>
        <dbReference type="SAM" id="MobiDB-lite"/>
    </source>
</evidence>
<dbReference type="CDD" id="cd01650">
    <property type="entry name" value="RT_nLTR_like"/>
    <property type="match status" value="1"/>
</dbReference>
<evidence type="ECO:0000313" key="9">
    <source>
        <dbReference type="EMBL" id="KAK6786463.1"/>
    </source>
</evidence>
<comment type="similarity">
    <text evidence="2">Belongs to the TAPT1 family.</text>
</comment>
<organism evidence="9 10">
    <name type="scientific">Solanum bulbocastanum</name>
    <name type="common">Wild potato</name>
    <dbReference type="NCBI Taxonomy" id="147425"/>
    <lineage>
        <taxon>Eukaryota</taxon>
        <taxon>Viridiplantae</taxon>
        <taxon>Streptophyta</taxon>
        <taxon>Embryophyta</taxon>
        <taxon>Tracheophyta</taxon>
        <taxon>Spermatophyta</taxon>
        <taxon>Magnoliopsida</taxon>
        <taxon>eudicotyledons</taxon>
        <taxon>Gunneridae</taxon>
        <taxon>Pentapetalae</taxon>
        <taxon>asterids</taxon>
        <taxon>lamiids</taxon>
        <taxon>Solanales</taxon>
        <taxon>Solanaceae</taxon>
        <taxon>Solanoideae</taxon>
        <taxon>Solaneae</taxon>
        <taxon>Solanum</taxon>
    </lineage>
</organism>
<reference evidence="9 10" key="1">
    <citation type="submission" date="2024-02" db="EMBL/GenBank/DDBJ databases">
        <title>de novo genome assembly of Solanum bulbocastanum strain 11H21.</title>
        <authorList>
            <person name="Hosaka A.J."/>
        </authorList>
    </citation>
    <scope>NUCLEOTIDE SEQUENCE [LARGE SCALE GENOMIC DNA]</scope>
    <source>
        <tissue evidence="9">Young leaves</tissue>
    </source>
</reference>
<dbReference type="Pfam" id="PF00078">
    <property type="entry name" value="RVT_1"/>
    <property type="match status" value="1"/>
</dbReference>
<comment type="caution">
    <text evidence="9">The sequence shown here is derived from an EMBL/GenBank/DDBJ whole genome shotgun (WGS) entry which is preliminary data.</text>
</comment>
<protein>
    <recommendedName>
        <fullName evidence="8">Reverse transcriptase domain-containing protein</fullName>
    </recommendedName>
</protein>
<gene>
    <name evidence="9" type="ORF">RDI58_014988</name>
</gene>
<comment type="subcellular location">
    <subcellularLocation>
        <location evidence="1">Membrane</location>
        <topology evidence="1">Multi-pass membrane protein</topology>
    </subcellularLocation>
</comment>
<dbReference type="AlphaFoldDB" id="A0AAN8YEI9"/>
<evidence type="ECO:0000256" key="7">
    <source>
        <dbReference type="SAM" id="Phobius"/>
    </source>
</evidence>
<dbReference type="GO" id="GO:0005789">
    <property type="term" value="C:endoplasmic reticulum membrane"/>
    <property type="evidence" value="ECO:0007669"/>
    <property type="project" value="TreeGrafter"/>
</dbReference>
<dbReference type="Pfam" id="PF05346">
    <property type="entry name" value="DUF747"/>
    <property type="match status" value="2"/>
</dbReference>
<feature type="compositionally biased region" description="Low complexity" evidence="6">
    <location>
        <begin position="37"/>
        <end position="50"/>
    </location>
</feature>
<dbReference type="PANTHER" id="PTHR13317:SF4">
    <property type="entry name" value="TRANSMEMBRANE ANTERIOR POSTERIOR TRANSFORMATION PROTEIN 1 HOMOLOG"/>
    <property type="match status" value="1"/>
</dbReference>
<dbReference type="Proteomes" id="UP001371456">
    <property type="component" value="Unassembled WGS sequence"/>
</dbReference>
<evidence type="ECO:0000313" key="10">
    <source>
        <dbReference type="Proteomes" id="UP001371456"/>
    </source>
</evidence>
<keyword evidence="5 7" id="KW-0472">Membrane</keyword>
<evidence type="ECO:0000256" key="3">
    <source>
        <dbReference type="ARBA" id="ARBA00022692"/>
    </source>
</evidence>
<proteinExistence type="inferred from homology"/>
<keyword evidence="10" id="KW-1185">Reference proteome</keyword>
<dbReference type="PANTHER" id="PTHR13317">
    <property type="entry name" value="TRANSMEMBRANE ANTERIOR POSTERIOR TRANSFORMATION PROTEIN 1 HOMOLOG"/>
    <property type="match status" value="1"/>
</dbReference>
<dbReference type="InterPro" id="IPR043502">
    <property type="entry name" value="DNA/RNA_pol_sf"/>
</dbReference>
<feature type="transmembrane region" description="Helical" evidence="7">
    <location>
        <begin position="260"/>
        <end position="279"/>
    </location>
</feature>
<keyword evidence="3 7" id="KW-0812">Transmembrane</keyword>
<feature type="region of interest" description="Disordered" evidence="6">
    <location>
        <begin position="149"/>
        <end position="175"/>
    </location>
</feature>
<evidence type="ECO:0000256" key="4">
    <source>
        <dbReference type="ARBA" id="ARBA00022989"/>
    </source>
</evidence>
<dbReference type="EMBL" id="JBANQN010000006">
    <property type="protein sequence ID" value="KAK6786463.1"/>
    <property type="molecule type" value="Genomic_DNA"/>
</dbReference>
<dbReference type="SUPFAM" id="SSF56672">
    <property type="entry name" value="DNA/RNA polymerases"/>
    <property type="match status" value="1"/>
</dbReference>
<feature type="compositionally biased region" description="Basic residues" evidence="6">
    <location>
        <begin position="57"/>
        <end position="68"/>
    </location>
</feature>
<evidence type="ECO:0000256" key="2">
    <source>
        <dbReference type="ARBA" id="ARBA00008803"/>
    </source>
</evidence>
<feature type="transmembrane region" description="Helical" evidence="7">
    <location>
        <begin position="985"/>
        <end position="1006"/>
    </location>
</feature>
<accession>A0AAN8YEI9</accession>
<feature type="region of interest" description="Disordered" evidence="6">
    <location>
        <begin position="35"/>
        <end position="69"/>
    </location>
</feature>
<evidence type="ECO:0000259" key="8">
    <source>
        <dbReference type="PROSITE" id="PS50878"/>
    </source>
</evidence>
<feature type="domain" description="Reverse transcriptase" evidence="8">
    <location>
        <begin position="526"/>
        <end position="784"/>
    </location>
</feature>
<dbReference type="PROSITE" id="PS50878">
    <property type="entry name" value="RT_POL"/>
    <property type="match status" value="1"/>
</dbReference>
<evidence type="ECO:0000256" key="1">
    <source>
        <dbReference type="ARBA" id="ARBA00004141"/>
    </source>
</evidence>
<dbReference type="InterPro" id="IPR008010">
    <property type="entry name" value="Tatp1"/>
</dbReference>
<dbReference type="InterPro" id="IPR000477">
    <property type="entry name" value="RT_dom"/>
</dbReference>
<evidence type="ECO:0000256" key="5">
    <source>
        <dbReference type="ARBA" id="ARBA00023136"/>
    </source>
</evidence>
<sequence length="1033" mass="118267">MALRSTGRKVSFDILSTSLSDDDYDYDTSIIPTCLRSNSDPSPDIIPIDDATSPTGIRKKKKKKKKNKRITEHSTISEFSVTDEQLDRSIPMGEYNGYCYSVSQSSSVVVREEHETMPPPMPHSSCSVSSVTGLPFGELRQRNVMVNGVSEESVGSPQIAERERESVNELESRSNSRVEMDLNMDGIAGRSLEKEVSLDWKRLMAEDPNQTFPVDKSPVKCFMEEMYAGNSLRSTVALGNEKERERVYDTIFRLPWRCELLINVGFFVCLDSFLSLLTVMPTRLIMFCWRFLKTRQFKKLSAVELSDIGCCVALCSGAILLQQTDISLIYHMIRGQGTIKLYVVYNVLEVFDKLFQSFGGDVMQTLFNTAEGLANSSTESTQYWIRRFIVDEVVAVASSIVHSFILLAQAITLSTCIVAHNNALFALLVSNNFAEIKSNVFKRYSKDNVHNLESENWRPDFDLHEAPGISNEEQEWLQRQFEEEEVLNDIKLCASDKAPGPDWIPYVFLPVFLEVLKEDIMNTLQHFHSHQVFERSFNATYVALIPKKIGVAALRDYRPISIISGVYKIIAKVLTERLERVINKLVNTHQMTFIKGRHIMDAAFIANECVDTRLRGEVPGIMCKLDTEKAYDNVNWAFLLNILRQMGFGERWLKWIGFCIKTVRFSRVFFLSEMGLRQGDPLSPFLFIIAIEDNNSMMRIAISNRWIKGFKVSSRIRVGIIVCHLLYATTDDTVIFFEAIAEQICYIRMILIVFEAISGLSVNWRNNSLFPIKEVQMEELAGILRYKAHFEQEVLVQALPDLAYICTNLEVTVVDSWSPQGWNFFFRRHLNDWEVGSFVELLQMIDGFKGTAVEDDTFGWKHDKDDKFSVDSVERFHISAFLLFVLAQNLLEADGPWFGSFLCNALVVYVSEMTIDIIKHSFIAKFNNIKPIAFSEFLEDLCKQTLNIQTDNVKNNLTFVPLAPACVVIRVLRPVFAAHLPYNPLLWRLFWIFLLSAMTFVMLASLKVMISIGLKKHARWYINRCQKRKLHSD</sequence>